<evidence type="ECO:0000256" key="4">
    <source>
        <dbReference type="ARBA" id="ARBA00022490"/>
    </source>
</evidence>
<organism evidence="8 9">
    <name type="scientific">Candidatus Corynebacterium gallistercoris</name>
    <dbReference type="NCBI Taxonomy" id="2838530"/>
    <lineage>
        <taxon>Bacteria</taxon>
        <taxon>Bacillati</taxon>
        <taxon>Actinomycetota</taxon>
        <taxon>Actinomycetes</taxon>
        <taxon>Mycobacteriales</taxon>
        <taxon>Corynebacteriaceae</taxon>
        <taxon>Corynebacterium</taxon>
    </lineage>
</organism>
<evidence type="ECO:0000313" key="8">
    <source>
        <dbReference type="EMBL" id="HIW95291.1"/>
    </source>
</evidence>
<evidence type="ECO:0000256" key="1">
    <source>
        <dbReference type="ARBA" id="ARBA00004496"/>
    </source>
</evidence>
<dbReference type="InterPro" id="IPR036388">
    <property type="entry name" value="WH-like_DNA-bd_sf"/>
</dbReference>
<dbReference type="Pfam" id="PF21982">
    <property type="entry name" value="RecX_HTH1"/>
    <property type="match status" value="1"/>
</dbReference>
<evidence type="ECO:0000256" key="3">
    <source>
        <dbReference type="ARBA" id="ARBA00018111"/>
    </source>
</evidence>
<dbReference type="Pfam" id="PF02631">
    <property type="entry name" value="RecX_HTH2"/>
    <property type="match status" value="1"/>
</dbReference>
<dbReference type="PANTHER" id="PTHR33602">
    <property type="entry name" value="REGULATORY PROTEIN RECX FAMILY PROTEIN"/>
    <property type="match status" value="1"/>
</dbReference>
<evidence type="ECO:0000313" key="9">
    <source>
        <dbReference type="Proteomes" id="UP000824189"/>
    </source>
</evidence>
<evidence type="ECO:0000256" key="5">
    <source>
        <dbReference type="HAMAP-Rule" id="MF_01114"/>
    </source>
</evidence>
<reference evidence="8" key="2">
    <citation type="submission" date="2021-04" db="EMBL/GenBank/DDBJ databases">
        <authorList>
            <person name="Gilroy R."/>
        </authorList>
    </citation>
    <scope>NUCLEOTIDE SEQUENCE</scope>
    <source>
        <strain evidence="8">4376</strain>
    </source>
</reference>
<feature type="domain" description="RecX first three-helical" evidence="7">
    <location>
        <begin position="43"/>
        <end position="79"/>
    </location>
</feature>
<dbReference type="Gene3D" id="1.10.10.10">
    <property type="entry name" value="Winged helix-like DNA-binding domain superfamily/Winged helix DNA-binding domain"/>
    <property type="match status" value="2"/>
</dbReference>
<keyword evidence="4 5" id="KW-0963">Cytoplasm</keyword>
<protein>
    <recommendedName>
        <fullName evidence="3 5">Regulatory protein RecX</fullName>
    </recommendedName>
</protein>
<name>A0A9D1RYZ9_9CORY</name>
<reference evidence="8" key="1">
    <citation type="journal article" date="2021" name="PeerJ">
        <title>Extensive microbial diversity within the chicken gut microbiome revealed by metagenomics and culture.</title>
        <authorList>
            <person name="Gilroy R."/>
            <person name="Ravi A."/>
            <person name="Getino M."/>
            <person name="Pursley I."/>
            <person name="Horton D.L."/>
            <person name="Alikhan N.F."/>
            <person name="Baker D."/>
            <person name="Gharbi K."/>
            <person name="Hall N."/>
            <person name="Watson M."/>
            <person name="Adriaenssens E.M."/>
            <person name="Foster-Nyarko E."/>
            <person name="Jarju S."/>
            <person name="Secka A."/>
            <person name="Antonio M."/>
            <person name="Oren A."/>
            <person name="Chaudhuri R.R."/>
            <person name="La Ragione R."/>
            <person name="Hildebrand F."/>
            <person name="Pallen M.J."/>
        </authorList>
    </citation>
    <scope>NUCLEOTIDE SEQUENCE</scope>
    <source>
        <strain evidence="8">4376</strain>
    </source>
</reference>
<comment type="similarity">
    <text evidence="2 5">Belongs to the RecX family.</text>
</comment>
<gene>
    <name evidence="5" type="primary">recX</name>
    <name evidence="8" type="ORF">H9867_02205</name>
</gene>
<evidence type="ECO:0000259" key="7">
    <source>
        <dbReference type="Pfam" id="PF21982"/>
    </source>
</evidence>
<accession>A0A9D1RYZ9</accession>
<comment type="caution">
    <text evidence="8">The sequence shown here is derived from an EMBL/GenBank/DDBJ whole genome shotgun (WGS) entry which is preliminary data.</text>
</comment>
<evidence type="ECO:0000259" key="6">
    <source>
        <dbReference type="Pfam" id="PF02631"/>
    </source>
</evidence>
<evidence type="ECO:0000256" key="2">
    <source>
        <dbReference type="ARBA" id="ARBA00009695"/>
    </source>
</evidence>
<dbReference type="InterPro" id="IPR053926">
    <property type="entry name" value="RecX_HTH_1st"/>
</dbReference>
<dbReference type="Proteomes" id="UP000824189">
    <property type="component" value="Unassembled WGS sequence"/>
</dbReference>
<dbReference type="AlphaFoldDB" id="A0A9D1RYZ9"/>
<dbReference type="EMBL" id="DXFZ01000028">
    <property type="protein sequence ID" value="HIW95291.1"/>
    <property type="molecule type" value="Genomic_DNA"/>
</dbReference>
<sequence>MPRQNPPTEKLKALKDALENYQPGSNAIVDRRLEEALAPISAKAARLVNHRPRSEYELRQRLLQDGAQPHFVDQVIERCRNNGMLDDEVFASEWVRQRQQNQKKSVAILRQELQRKGVASHTIETALDQVDDQAQAEILVELVNKKAGTISEVPADRKEYDKLLRRVAGVGARRGFPPTQVMQAATEALDLRIAELRQAGG</sequence>
<feature type="domain" description="RecX second three-helical" evidence="6">
    <location>
        <begin position="86"/>
        <end position="127"/>
    </location>
</feature>
<dbReference type="GO" id="GO:0006282">
    <property type="term" value="P:regulation of DNA repair"/>
    <property type="evidence" value="ECO:0007669"/>
    <property type="project" value="UniProtKB-UniRule"/>
</dbReference>
<comment type="subcellular location">
    <subcellularLocation>
        <location evidence="1 5">Cytoplasm</location>
    </subcellularLocation>
</comment>
<dbReference type="HAMAP" id="MF_01114">
    <property type="entry name" value="RecX"/>
    <property type="match status" value="1"/>
</dbReference>
<dbReference type="PANTHER" id="PTHR33602:SF1">
    <property type="entry name" value="REGULATORY PROTEIN RECX FAMILY PROTEIN"/>
    <property type="match status" value="1"/>
</dbReference>
<dbReference type="GO" id="GO:0005737">
    <property type="term" value="C:cytoplasm"/>
    <property type="evidence" value="ECO:0007669"/>
    <property type="project" value="UniProtKB-SubCell"/>
</dbReference>
<dbReference type="InterPro" id="IPR053924">
    <property type="entry name" value="RecX_HTH_2nd"/>
</dbReference>
<comment type="function">
    <text evidence="5">Modulates RecA activity.</text>
</comment>
<proteinExistence type="inferred from homology"/>
<dbReference type="InterPro" id="IPR003783">
    <property type="entry name" value="Regulatory_RecX"/>
</dbReference>